<organism evidence="9 10">
    <name type="scientific">Aphis craccivora</name>
    <name type="common">Cowpea aphid</name>
    <dbReference type="NCBI Taxonomy" id="307492"/>
    <lineage>
        <taxon>Eukaryota</taxon>
        <taxon>Metazoa</taxon>
        <taxon>Ecdysozoa</taxon>
        <taxon>Arthropoda</taxon>
        <taxon>Hexapoda</taxon>
        <taxon>Insecta</taxon>
        <taxon>Pterygota</taxon>
        <taxon>Neoptera</taxon>
        <taxon>Paraneoptera</taxon>
        <taxon>Hemiptera</taxon>
        <taxon>Sternorrhyncha</taxon>
        <taxon>Aphidomorpha</taxon>
        <taxon>Aphidoidea</taxon>
        <taxon>Aphididae</taxon>
        <taxon>Aphidini</taxon>
        <taxon>Aphis</taxon>
        <taxon>Aphis</taxon>
    </lineage>
</organism>
<dbReference type="InterPro" id="IPR017304">
    <property type="entry name" value="NCK"/>
</dbReference>
<dbReference type="GO" id="GO:0030971">
    <property type="term" value="F:receptor tyrosine kinase binding"/>
    <property type="evidence" value="ECO:0007669"/>
    <property type="project" value="TreeGrafter"/>
</dbReference>
<proteinExistence type="predicted"/>
<dbReference type="Pfam" id="PF00018">
    <property type="entry name" value="SH3_1"/>
    <property type="match status" value="3"/>
</dbReference>
<dbReference type="CDD" id="cd11766">
    <property type="entry name" value="SH3_Nck_2"/>
    <property type="match status" value="1"/>
</dbReference>
<dbReference type="CDD" id="cd09943">
    <property type="entry name" value="SH2_Nck_family"/>
    <property type="match status" value="1"/>
</dbReference>
<dbReference type="InterPro" id="IPR051184">
    <property type="entry name" value="Tyrosine-phos_adapter"/>
</dbReference>
<feature type="region of interest" description="Disordered" evidence="6">
    <location>
        <begin position="7"/>
        <end position="46"/>
    </location>
</feature>
<evidence type="ECO:0000256" key="3">
    <source>
        <dbReference type="ARBA" id="ARBA00022999"/>
    </source>
</evidence>
<dbReference type="FunFam" id="2.30.30.40:FF:000061">
    <property type="entry name" value="Cytoplasmic protein"/>
    <property type="match status" value="1"/>
</dbReference>
<evidence type="ECO:0000256" key="1">
    <source>
        <dbReference type="ARBA" id="ARBA00022443"/>
    </source>
</evidence>
<keyword evidence="2" id="KW-0597">Phosphoprotein</keyword>
<dbReference type="PROSITE" id="PS50002">
    <property type="entry name" value="SH3"/>
    <property type="match status" value="3"/>
</dbReference>
<feature type="domain" description="SH2" evidence="7">
    <location>
        <begin position="323"/>
        <end position="417"/>
    </location>
</feature>
<dbReference type="InterPro" id="IPR036860">
    <property type="entry name" value="SH2_dom_sf"/>
</dbReference>
<name>A0A6G0YP04_APHCR</name>
<feature type="domain" description="SH3" evidence="8">
    <location>
        <begin position="160"/>
        <end position="219"/>
    </location>
</feature>
<protein>
    <submittedName>
        <fullName evidence="9">Cytoplasmic protein NCK1-like</fullName>
    </submittedName>
</protein>
<evidence type="ECO:0000313" key="9">
    <source>
        <dbReference type="EMBL" id="KAF0759392.1"/>
    </source>
</evidence>
<comment type="caution">
    <text evidence="9">The sequence shown here is derived from an EMBL/GenBank/DDBJ whole genome shotgun (WGS) entry which is preliminary data.</text>
</comment>
<feature type="domain" description="SH3" evidence="8">
    <location>
        <begin position="50"/>
        <end position="109"/>
    </location>
</feature>
<evidence type="ECO:0000256" key="6">
    <source>
        <dbReference type="SAM" id="MobiDB-lite"/>
    </source>
</evidence>
<feature type="region of interest" description="Disordered" evidence="6">
    <location>
        <begin position="120"/>
        <end position="155"/>
    </location>
</feature>
<dbReference type="GO" id="GO:0048468">
    <property type="term" value="P:cell development"/>
    <property type="evidence" value="ECO:0007669"/>
    <property type="project" value="UniProtKB-ARBA"/>
</dbReference>
<keyword evidence="10" id="KW-1185">Reference proteome</keyword>
<dbReference type="Pfam" id="PF00017">
    <property type="entry name" value="SH2"/>
    <property type="match status" value="1"/>
</dbReference>
<dbReference type="GO" id="GO:0016477">
    <property type="term" value="P:cell migration"/>
    <property type="evidence" value="ECO:0007669"/>
    <property type="project" value="TreeGrafter"/>
</dbReference>
<dbReference type="InterPro" id="IPR000980">
    <property type="entry name" value="SH2"/>
</dbReference>
<gene>
    <name evidence="9" type="ORF">FWK35_00031470</name>
</gene>
<keyword evidence="3 4" id="KW-0727">SH2 domain</keyword>
<dbReference type="PIRSF" id="PIRSF037874">
    <property type="entry name" value="Cytoplasmic_NCK"/>
    <property type="match status" value="1"/>
</dbReference>
<dbReference type="Gene3D" id="3.30.505.10">
    <property type="entry name" value="SH2 domain"/>
    <property type="match status" value="1"/>
</dbReference>
<dbReference type="PANTHER" id="PTHR19969">
    <property type="entry name" value="SH2-SH3 ADAPTOR PROTEIN-RELATED"/>
    <property type="match status" value="1"/>
</dbReference>
<dbReference type="AlphaFoldDB" id="A0A6G0YP04"/>
<dbReference type="FunFam" id="3.30.505.10:FF:000027">
    <property type="entry name" value="Cytoplasmic protein nck1"/>
    <property type="match status" value="1"/>
</dbReference>
<dbReference type="CDD" id="cd11767">
    <property type="entry name" value="SH3_Nck_3"/>
    <property type="match status" value="1"/>
</dbReference>
<dbReference type="FunFam" id="2.30.30.40:FF:000110">
    <property type="entry name" value="Cytoplasmic protein"/>
    <property type="match status" value="1"/>
</dbReference>
<dbReference type="GO" id="GO:0048013">
    <property type="term" value="P:ephrin receptor signaling pathway"/>
    <property type="evidence" value="ECO:0007669"/>
    <property type="project" value="TreeGrafter"/>
</dbReference>
<dbReference type="PRINTS" id="PR00401">
    <property type="entry name" value="SH2DOMAIN"/>
</dbReference>
<dbReference type="GO" id="GO:0009653">
    <property type="term" value="P:anatomical structure morphogenesis"/>
    <property type="evidence" value="ECO:0007669"/>
    <property type="project" value="UniProtKB-ARBA"/>
</dbReference>
<dbReference type="GO" id="GO:0035591">
    <property type="term" value="F:signaling adaptor activity"/>
    <property type="evidence" value="ECO:0007669"/>
    <property type="project" value="TreeGrafter"/>
</dbReference>
<dbReference type="GO" id="GO:0005737">
    <property type="term" value="C:cytoplasm"/>
    <property type="evidence" value="ECO:0007669"/>
    <property type="project" value="TreeGrafter"/>
</dbReference>
<feature type="compositionally biased region" description="Polar residues" evidence="6">
    <location>
        <begin position="124"/>
        <end position="148"/>
    </location>
</feature>
<feature type="domain" description="SH3" evidence="8">
    <location>
        <begin position="235"/>
        <end position="297"/>
    </location>
</feature>
<dbReference type="SMART" id="SM00326">
    <property type="entry name" value="SH3"/>
    <property type="match status" value="3"/>
</dbReference>
<dbReference type="Gene3D" id="2.30.30.40">
    <property type="entry name" value="SH3 Domains"/>
    <property type="match status" value="3"/>
</dbReference>
<dbReference type="PANTHER" id="PTHR19969:SF14">
    <property type="entry name" value="DREADLOCKS, ISOFORM B"/>
    <property type="match status" value="1"/>
</dbReference>
<dbReference type="InterPro" id="IPR036028">
    <property type="entry name" value="SH3-like_dom_sf"/>
</dbReference>
<dbReference type="Proteomes" id="UP000478052">
    <property type="component" value="Unassembled WGS sequence"/>
</dbReference>
<keyword evidence="1 5" id="KW-0728">SH3 domain</keyword>
<dbReference type="CDD" id="cd11765">
    <property type="entry name" value="SH3_Nck_1"/>
    <property type="match status" value="1"/>
</dbReference>
<dbReference type="PROSITE" id="PS50001">
    <property type="entry name" value="SH2"/>
    <property type="match status" value="1"/>
</dbReference>
<dbReference type="OrthoDB" id="26539at2759"/>
<dbReference type="EMBL" id="VUJU01003009">
    <property type="protein sequence ID" value="KAF0759392.1"/>
    <property type="molecule type" value="Genomic_DNA"/>
</dbReference>
<evidence type="ECO:0000256" key="2">
    <source>
        <dbReference type="ARBA" id="ARBA00022553"/>
    </source>
</evidence>
<reference evidence="9 10" key="1">
    <citation type="submission" date="2019-08" db="EMBL/GenBank/DDBJ databases">
        <title>Whole genome of Aphis craccivora.</title>
        <authorList>
            <person name="Voronova N.V."/>
            <person name="Shulinski R.S."/>
            <person name="Bandarenka Y.V."/>
            <person name="Zhorov D.G."/>
            <person name="Warner D."/>
        </authorList>
    </citation>
    <scope>NUCLEOTIDE SEQUENCE [LARGE SCALE GENOMIC DNA]</scope>
    <source>
        <strain evidence="9">180601</strain>
        <tissue evidence="9">Whole Body</tissue>
    </source>
</reference>
<evidence type="ECO:0000256" key="4">
    <source>
        <dbReference type="PROSITE-ProRule" id="PRU00191"/>
    </source>
</evidence>
<dbReference type="SUPFAM" id="SSF50044">
    <property type="entry name" value="SH3-domain"/>
    <property type="match status" value="3"/>
</dbReference>
<dbReference type="SMART" id="SM00252">
    <property type="entry name" value="SH2"/>
    <property type="match status" value="1"/>
</dbReference>
<dbReference type="SUPFAM" id="SSF55550">
    <property type="entry name" value="SH2 domain"/>
    <property type="match status" value="1"/>
</dbReference>
<accession>A0A6G0YP04</accession>
<sequence>MLEARLLAADRESATWQGKSLGNNIRPPPHTPHHHHMSAMRPVNPKSNNEENCYVVAKYDYVAQSAQELDLRKNDRYLLLDDSKHWWRVQNARGFSGYVPSNYVKKEKPSLFDSIKKKVKKGAGNSSTGSKTLPCSSHGNGRTVSESPSMARRLPADPSEAIGTALVKYNYQAQQPDELSLIKGTRILILEKSNDGWWRGQSGCMAGWFPSNYTTQEDDNNGDDMGLHTYAMAENVLDIVVALYPFTGTSDQELSFEKGDRLEILERPAADPEWYRARNGQGQIGLVPKNYLQELSEYLAQPLIQAASSVQVIDKPHLVGKPWYYGTITRAQCDTVLNNNGQDGDFLVRDSETNVGDYSVSLKAPGRNKHFRVHVEGALYCIGQRKFHTLDQLVDHYQRAPIYTNKQGEKLFLVRALPRANP</sequence>
<evidence type="ECO:0000256" key="5">
    <source>
        <dbReference type="PROSITE-ProRule" id="PRU00192"/>
    </source>
</evidence>
<dbReference type="PRINTS" id="PR00452">
    <property type="entry name" value="SH3DOMAIN"/>
</dbReference>
<evidence type="ECO:0000259" key="7">
    <source>
        <dbReference type="PROSITE" id="PS50001"/>
    </source>
</evidence>
<evidence type="ECO:0000313" key="10">
    <source>
        <dbReference type="Proteomes" id="UP000478052"/>
    </source>
</evidence>
<evidence type="ECO:0000259" key="8">
    <source>
        <dbReference type="PROSITE" id="PS50002"/>
    </source>
</evidence>
<dbReference type="InterPro" id="IPR001452">
    <property type="entry name" value="SH3_domain"/>
</dbReference>
<feature type="compositionally biased region" description="Polar residues" evidence="6">
    <location>
        <begin position="14"/>
        <end position="23"/>
    </location>
</feature>